<feature type="domain" description="Phospholipid/glycerol acyltransferase" evidence="4">
    <location>
        <begin position="71"/>
        <end position="185"/>
    </location>
</feature>
<evidence type="ECO:0000256" key="3">
    <source>
        <dbReference type="ARBA" id="ARBA00023315"/>
    </source>
</evidence>
<dbReference type="Pfam" id="PF01553">
    <property type="entry name" value="Acyltransferase"/>
    <property type="match status" value="1"/>
</dbReference>
<proteinExistence type="predicted"/>
<dbReference type="AlphaFoldDB" id="A0A4V3DF36"/>
<keyword evidence="6" id="KW-1185">Reference proteome</keyword>
<keyword evidence="2 5" id="KW-0808">Transferase</keyword>
<evidence type="ECO:0000313" key="5">
    <source>
        <dbReference type="EMBL" id="TDQ83921.1"/>
    </source>
</evidence>
<accession>A0A4V3DF36</accession>
<evidence type="ECO:0000259" key="4">
    <source>
        <dbReference type="SMART" id="SM00563"/>
    </source>
</evidence>
<dbReference type="PANTHER" id="PTHR10434:SF40">
    <property type="entry name" value="1-ACYL-SN-GLYCEROL-3-PHOSPHATE ACYLTRANSFERASE"/>
    <property type="match status" value="1"/>
</dbReference>
<gene>
    <name evidence="5" type="ORF">A8950_0465</name>
</gene>
<dbReference type="SUPFAM" id="SSF69593">
    <property type="entry name" value="Glycerol-3-phosphate (1)-acyltransferase"/>
    <property type="match status" value="1"/>
</dbReference>
<dbReference type="RefSeq" id="WP_133611998.1">
    <property type="nucleotide sequence ID" value="NZ_SNYW01000006.1"/>
</dbReference>
<dbReference type="PANTHER" id="PTHR10434">
    <property type="entry name" value="1-ACYL-SN-GLYCEROL-3-PHOSPHATE ACYLTRANSFERASE"/>
    <property type="match status" value="1"/>
</dbReference>
<keyword evidence="3 5" id="KW-0012">Acyltransferase</keyword>
<dbReference type="InterPro" id="IPR002123">
    <property type="entry name" value="Plipid/glycerol_acylTrfase"/>
</dbReference>
<dbReference type="Proteomes" id="UP000295783">
    <property type="component" value="Unassembled WGS sequence"/>
</dbReference>
<protein>
    <submittedName>
        <fullName evidence="5">1-acyl-sn-glycerol-3-phosphate acyltransferase</fullName>
    </submittedName>
</protein>
<evidence type="ECO:0000313" key="6">
    <source>
        <dbReference type="Proteomes" id="UP000295783"/>
    </source>
</evidence>
<evidence type="ECO:0000256" key="1">
    <source>
        <dbReference type="ARBA" id="ARBA00005189"/>
    </source>
</evidence>
<dbReference type="GO" id="GO:0003841">
    <property type="term" value="F:1-acylglycerol-3-phosphate O-acyltransferase activity"/>
    <property type="evidence" value="ECO:0007669"/>
    <property type="project" value="TreeGrafter"/>
</dbReference>
<dbReference type="EMBL" id="SNYW01000006">
    <property type="protein sequence ID" value="TDQ83921.1"/>
    <property type="molecule type" value="Genomic_DNA"/>
</dbReference>
<comment type="pathway">
    <text evidence="1">Lipid metabolism.</text>
</comment>
<dbReference type="OrthoDB" id="5290997at2"/>
<dbReference type="SMART" id="SM00563">
    <property type="entry name" value="PlsC"/>
    <property type="match status" value="1"/>
</dbReference>
<sequence length="239" mass="26301">MIALRALIFNILYLAWTAAMHIVCLPLLLAPAHVVHAAGKVWIAGSLRLLKFCVGLGVRENGAKHLPKQPVLFAVKHQSAWETLYLSWRLNHPAFILKKELLLIPLFGWFLKRAGMIAIDRSGKAAALKKMVADARAVFAEGRPVIIFPEGTRVAPGASRPYQPGIAALYAQLGVPVVPVALNSGLYWGRKAILKKPGTITIEYLEPIPPGLDRKTFMRELETRIETASTRLAHRGPKA</sequence>
<reference evidence="5 6" key="1">
    <citation type="submission" date="2019-03" db="EMBL/GenBank/DDBJ databases">
        <title>Genomic Encyclopedia of Type Strains, Phase III (KMG-III): the genomes of soil and plant-associated and newly described type strains.</title>
        <authorList>
            <person name="Whitman W."/>
        </authorList>
    </citation>
    <scope>NUCLEOTIDE SEQUENCE [LARGE SCALE GENOMIC DNA]</scope>
    <source>
        <strain evidence="5 6">CGMCC 1.7660</strain>
    </source>
</reference>
<comment type="caution">
    <text evidence="5">The sequence shown here is derived from an EMBL/GenBank/DDBJ whole genome shotgun (WGS) entry which is preliminary data.</text>
</comment>
<organism evidence="5 6">
    <name type="scientific">Dongia mobilis</name>
    <dbReference type="NCBI Taxonomy" id="578943"/>
    <lineage>
        <taxon>Bacteria</taxon>
        <taxon>Pseudomonadati</taxon>
        <taxon>Pseudomonadota</taxon>
        <taxon>Alphaproteobacteria</taxon>
        <taxon>Rhodospirillales</taxon>
        <taxon>Dongiaceae</taxon>
        <taxon>Dongia</taxon>
    </lineage>
</organism>
<name>A0A4V3DF36_9PROT</name>
<evidence type="ECO:0000256" key="2">
    <source>
        <dbReference type="ARBA" id="ARBA00022679"/>
    </source>
</evidence>
<dbReference type="CDD" id="cd07989">
    <property type="entry name" value="LPLAT_AGPAT-like"/>
    <property type="match status" value="1"/>
</dbReference>
<dbReference type="GO" id="GO:0006654">
    <property type="term" value="P:phosphatidic acid biosynthetic process"/>
    <property type="evidence" value="ECO:0007669"/>
    <property type="project" value="TreeGrafter"/>
</dbReference>